<dbReference type="RefSeq" id="WP_249322591.1">
    <property type="nucleotide sequence ID" value="NZ_JACRTK010000001.1"/>
</dbReference>
<sequence>MKNENAISEMINQAKEIEQNNQTNMEHTTSMTMLVNSNDLAQPKDKELANKINKLNRHIEDINQLTSDLLNDLTSRHN</sequence>
<accession>A0A926F0L9</accession>
<dbReference type="AlphaFoldDB" id="A0A926F0L9"/>
<dbReference type="EMBL" id="JACRTK010000001">
    <property type="protein sequence ID" value="MBC8589774.1"/>
    <property type="molecule type" value="Genomic_DNA"/>
</dbReference>
<organism evidence="1 2">
    <name type="scientific">Wansuia hejianensis</name>
    <dbReference type="NCBI Taxonomy" id="2763667"/>
    <lineage>
        <taxon>Bacteria</taxon>
        <taxon>Bacillati</taxon>
        <taxon>Bacillota</taxon>
        <taxon>Clostridia</taxon>
        <taxon>Lachnospirales</taxon>
        <taxon>Lachnospiraceae</taxon>
        <taxon>Wansuia</taxon>
    </lineage>
</organism>
<dbReference type="Proteomes" id="UP000601522">
    <property type="component" value="Unassembled WGS sequence"/>
</dbReference>
<reference evidence="1 2" key="1">
    <citation type="submission" date="2020-08" db="EMBL/GenBank/DDBJ databases">
        <title>Genome public.</title>
        <authorList>
            <person name="Liu C."/>
            <person name="Sun Q."/>
        </authorList>
    </citation>
    <scope>NUCLEOTIDE SEQUENCE [LARGE SCALE GENOMIC DNA]</scope>
    <source>
        <strain evidence="1 2">NSJ-26</strain>
    </source>
</reference>
<evidence type="ECO:0000313" key="2">
    <source>
        <dbReference type="Proteomes" id="UP000601522"/>
    </source>
</evidence>
<comment type="caution">
    <text evidence="1">The sequence shown here is derived from an EMBL/GenBank/DDBJ whole genome shotgun (WGS) entry which is preliminary data.</text>
</comment>
<keyword evidence="2" id="KW-1185">Reference proteome</keyword>
<evidence type="ECO:0000313" key="1">
    <source>
        <dbReference type="EMBL" id="MBC8589774.1"/>
    </source>
</evidence>
<gene>
    <name evidence="1" type="ORF">H8689_01260</name>
</gene>
<name>A0A926F0L9_9FIRM</name>
<protein>
    <submittedName>
        <fullName evidence="1">Uncharacterized protein</fullName>
    </submittedName>
</protein>
<proteinExistence type="predicted"/>